<evidence type="ECO:0008006" key="5">
    <source>
        <dbReference type="Google" id="ProtNLM"/>
    </source>
</evidence>
<reference evidence="3 4" key="1">
    <citation type="journal article" date="2013" name="PLoS Genet.">
        <title>Distinctive expansion of potential virulence genes in the genome of the oomycete fish pathogen Saprolegnia parasitica.</title>
        <authorList>
            <person name="Jiang R.H."/>
            <person name="de Bruijn I."/>
            <person name="Haas B.J."/>
            <person name="Belmonte R."/>
            <person name="Lobach L."/>
            <person name="Christie J."/>
            <person name="van den Ackerveken G."/>
            <person name="Bottin A."/>
            <person name="Bulone V."/>
            <person name="Diaz-Moreno S.M."/>
            <person name="Dumas B."/>
            <person name="Fan L."/>
            <person name="Gaulin E."/>
            <person name="Govers F."/>
            <person name="Grenville-Briggs L.J."/>
            <person name="Horner N.R."/>
            <person name="Levin J.Z."/>
            <person name="Mammella M."/>
            <person name="Meijer H.J."/>
            <person name="Morris P."/>
            <person name="Nusbaum C."/>
            <person name="Oome S."/>
            <person name="Phillips A.J."/>
            <person name="van Rooyen D."/>
            <person name="Rzeszutek E."/>
            <person name="Saraiva M."/>
            <person name="Secombes C.J."/>
            <person name="Seidl M.F."/>
            <person name="Snel B."/>
            <person name="Stassen J.H."/>
            <person name="Sykes S."/>
            <person name="Tripathy S."/>
            <person name="van den Berg H."/>
            <person name="Vega-Arreguin J.C."/>
            <person name="Wawra S."/>
            <person name="Young S.K."/>
            <person name="Zeng Q."/>
            <person name="Dieguez-Uribeondo J."/>
            <person name="Russ C."/>
            <person name="Tyler B.M."/>
            <person name="van West P."/>
        </authorList>
    </citation>
    <scope>NUCLEOTIDE SEQUENCE [LARGE SCALE GENOMIC DNA]</scope>
    <source>
        <strain evidence="3 4">CBS 223.65</strain>
    </source>
</reference>
<dbReference type="VEuPathDB" id="FungiDB:SPRG_09744"/>
<feature type="chain" id="PRO_5001637334" description="ELYS-like domain-containing protein" evidence="2">
    <location>
        <begin position="19"/>
        <end position="254"/>
    </location>
</feature>
<dbReference type="RefSeq" id="XP_012204283.1">
    <property type="nucleotide sequence ID" value="XM_012348893.1"/>
</dbReference>
<organism evidence="3 4">
    <name type="scientific">Saprolegnia parasitica (strain CBS 223.65)</name>
    <dbReference type="NCBI Taxonomy" id="695850"/>
    <lineage>
        <taxon>Eukaryota</taxon>
        <taxon>Sar</taxon>
        <taxon>Stramenopiles</taxon>
        <taxon>Oomycota</taxon>
        <taxon>Saprolegniomycetes</taxon>
        <taxon>Saprolegniales</taxon>
        <taxon>Saprolegniaceae</taxon>
        <taxon>Saprolegnia</taxon>
    </lineage>
</organism>
<evidence type="ECO:0000256" key="2">
    <source>
        <dbReference type="SAM" id="SignalP"/>
    </source>
</evidence>
<sequence length="254" mass="28480">MAFVNVLMSAHLLPLVTAYQEGVNQDVRILTRLGHSPPALGGDLGPVHAVMAPWLDRVGFRFLHQLCPTLVFSYALEYGRVDLVRELMATDELHLSNKCWYLDIIMWRSCAHNHRHLQSYVDSIWPAYLELCIVQELLNLRAISSCKAYNMRLAAAIGKPGLVALLLKNSSGGMALVAFREAVAYNQLALLQCLCTQYNEPVHWRIALQATNLQHDMIHYVAPTHDLRLSRGSARATTPQASHQRLAYPTDTLA</sequence>
<name>A0A067C2K1_SAPPC</name>
<gene>
    <name evidence="3" type="ORF">SPRG_09744</name>
</gene>
<evidence type="ECO:0000313" key="3">
    <source>
        <dbReference type="EMBL" id="KDO25014.1"/>
    </source>
</evidence>
<accession>A0A067C2K1</accession>
<dbReference type="GeneID" id="24131895"/>
<dbReference type="KEGG" id="spar:SPRG_09744"/>
<dbReference type="Proteomes" id="UP000030745">
    <property type="component" value="Unassembled WGS sequence"/>
</dbReference>
<evidence type="ECO:0000256" key="1">
    <source>
        <dbReference type="SAM" id="MobiDB-lite"/>
    </source>
</evidence>
<feature type="signal peptide" evidence="2">
    <location>
        <begin position="1"/>
        <end position="18"/>
    </location>
</feature>
<proteinExistence type="predicted"/>
<keyword evidence="4" id="KW-1185">Reference proteome</keyword>
<keyword evidence="2" id="KW-0732">Signal</keyword>
<dbReference type="EMBL" id="KK583236">
    <property type="protein sequence ID" value="KDO25014.1"/>
    <property type="molecule type" value="Genomic_DNA"/>
</dbReference>
<protein>
    <recommendedName>
        <fullName evidence="5">ELYS-like domain-containing protein</fullName>
    </recommendedName>
</protein>
<evidence type="ECO:0000313" key="4">
    <source>
        <dbReference type="Proteomes" id="UP000030745"/>
    </source>
</evidence>
<dbReference type="AlphaFoldDB" id="A0A067C2K1"/>
<feature type="region of interest" description="Disordered" evidence="1">
    <location>
        <begin position="231"/>
        <end position="254"/>
    </location>
</feature>